<reference evidence="7 8" key="1">
    <citation type="journal article" date="2017" name="Elife">
        <title>Extensive horizontal gene transfer in cheese-associated bacteria.</title>
        <authorList>
            <person name="Bonham K.S."/>
            <person name="Wolfe B.E."/>
            <person name="Dutton R.J."/>
        </authorList>
    </citation>
    <scope>NUCLEOTIDE SEQUENCE [LARGE SCALE GENOMIC DNA]</scope>
    <source>
        <strain evidence="7 8">JB182</strain>
    </source>
</reference>
<protein>
    <submittedName>
        <fullName evidence="7">ATPase</fullName>
    </submittedName>
</protein>
<dbReference type="Gene3D" id="3.30.420.40">
    <property type="match status" value="2"/>
</dbReference>
<feature type="domain" description="Carbohydrate kinase FGGY N-terminal" evidence="5">
    <location>
        <begin position="20"/>
        <end position="246"/>
    </location>
</feature>
<dbReference type="CDD" id="cd07809">
    <property type="entry name" value="ASKHA_NBD_FGGY_BaXK-like"/>
    <property type="match status" value="1"/>
</dbReference>
<evidence type="ECO:0000256" key="4">
    <source>
        <dbReference type="ARBA" id="ARBA00022777"/>
    </source>
</evidence>
<keyword evidence="2" id="KW-0119">Carbohydrate metabolism</keyword>
<evidence type="ECO:0000313" key="8">
    <source>
        <dbReference type="Proteomes" id="UP000235739"/>
    </source>
</evidence>
<dbReference type="InterPro" id="IPR050406">
    <property type="entry name" value="FGGY_Carb_Kinase"/>
</dbReference>
<dbReference type="AlphaFoldDB" id="A0A2N7S1M1"/>
<evidence type="ECO:0000313" key="7">
    <source>
        <dbReference type="EMBL" id="PMQ20048.1"/>
    </source>
</evidence>
<comment type="similarity">
    <text evidence="1">Belongs to the FGGY kinase family.</text>
</comment>
<dbReference type="OMA" id="ANFMRTH"/>
<feature type="domain" description="Carbohydrate kinase FGGY C-terminal" evidence="6">
    <location>
        <begin position="281"/>
        <end position="476"/>
    </location>
</feature>
<evidence type="ECO:0000256" key="2">
    <source>
        <dbReference type="ARBA" id="ARBA00022629"/>
    </source>
</evidence>
<gene>
    <name evidence="7" type="ORF">CIK84_14855</name>
</gene>
<comment type="caution">
    <text evidence="7">The sequence shown here is derived from an EMBL/GenBank/DDBJ whole genome shotgun (WGS) entry which is preliminary data.</text>
</comment>
<keyword evidence="3" id="KW-0808">Transferase</keyword>
<dbReference type="Pfam" id="PF02782">
    <property type="entry name" value="FGGY_C"/>
    <property type="match status" value="1"/>
</dbReference>
<dbReference type="Proteomes" id="UP000235739">
    <property type="component" value="Unassembled WGS sequence"/>
</dbReference>
<dbReference type="Pfam" id="PF00370">
    <property type="entry name" value="FGGY_N"/>
    <property type="match status" value="1"/>
</dbReference>
<dbReference type="PANTHER" id="PTHR43095">
    <property type="entry name" value="SUGAR KINASE"/>
    <property type="match status" value="1"/>
</dbReference>
<dbReference type="GO" id="GO:0016301">
    <property type="term" value="F:kinase activity"/>
    <property type="evidence" value="ECO:0007669"/>
    <property type="project" value="UniProtKB-KW"/>
</dbReference>
<evidence type="ECO:0000256" key="3">
    <source>
        <dbReference type="ARBA" id="ARBA00022679"/>
    </source>
</evidence>
<evidence type="ECO:0000256" key="1">
    <source>
        <dbReference type="ARBA" id="ARBA00009156"/>
    </source>
</evidence>
<proteinExistence type="inferred from homology"/>
<dbReference type="InterPro" id="IPR018485">
    <property type="entry name" value="FGGY_C"/>
</dbReference>
<keyword evidence="2" id="KW-0859">Xylose metabolism</keyword>
<evidence type="ECO:0000259" key="5">
    <source>
        <dbReference type="Pfam" id="PF00370"/>
    </source>
</evidence>
<keyword evidence="4" id="KW-0418">Kinase</keyword>
<dbReference type="RefSeq" id="WP_013350653.1">
    <property type="nucleotide sequence ID" value="NZ_JABUYH010000006.1"/>
</dbReference>
<dbReference type="PANTHER" id="PTHR43095:SF5">
    <property type="entry name" value="XYLULOSE KINASE"/>
    <property type="match status" value="1"/>
</dbReference>
<dbReference type="GeneID" id="303186896"/>
<dbReference type="InterPro" id="IPR043129">
    <property type="entry name" value="ATPase_NBD"/>
</dbReference>
<dbReference type="InterPro" id="IPR018484">
    <property type="entry name" value="FGGY_N"/>
</dbReference>
<dbReference type="EMBL" id="PNQX01000002">
    <property type="protein sequence ID" value="PMQ20048.1"/>
    <property type="molecule type" value="Genomic_DNA"/>
</dbReference>
<sequence length="537" mass="55947">MENVHPTAPAAQLIAEGNAVLGIELGSTNIKASLIGPDFQQLSSGSHQWENQFSDQLWTYSIESIHAGLQDCFAALLADCRQRYGITPASFASVGISAMMHGYMAFDESGELLVPFRTWRNTNTSAAAAKLTEAFGFNIPLRWSVAHYFQAMLDREAHVAKVAHLTTLAGYVHEQLTGEKVLGVGDASGMFPIDTATGNYDAAMLETFAQLAASYPAPHRLEELLPAVLPAGAAAGKLSESGARLLDPTGTLQTGVPFCPPEGDAGTGMVATNSVAVRTGNVSAGTSIFAMLVLDQPLAGLHHEIDVVTTPAGDSVAMVHCNNGASEIGVWAGVFGDFARALGATASSDEVFGALLGSALEGAADGAGLLAYNNLSGEPVTGLEQGRPLIIRTPDSSLNLANLMRAQVYGMFATLSLGMKVLAAEGVRAEKMHAHGGIFRTAGVAQRFLAAALDTPVSVSQTAGHGGPWGIAVLASFRKYLESNPDTSLDAFLNGQVFASAKTQEASPLPEDVAGYSAWLANYESGLAIQRAAIAAL</sequence>
<accession>A0A2N7S1M1</accession>
<name>A0A2N7S1M1_9MICC</name>
<dbReference type="SUPFAM" id="SSF53067">
    <property type="entry name" value="Actin-like ATPase domain"/>
    <property type="match status" value="2"/>
</dbReference>
<dbReference type="GO" id="GO:0042732">
    <property type="term" value="P:D-xylose metabolic process"/>
    <property type="evidence" value="ECO:0007669"/>
    <property type="project" value="UniProtKB-KW"/>
</dbReference>
<evidence type="ECO:0000259" key="6">
    <source>
        <dbReference type="Pfam" id="PF02782"/>
    </source>
</evidence>
<organism evidence="7 8">
    <name type="scientific">Glutamicibacter arilaitensis</name>
    <dbReference type="NCBI Taxonomy" id="256701"/>
    <lineage>
        <taxon>Bacteria</taxon>
        <taxon>Bacillati</taxon>
        <taxon>Actinomycetota</taxon>
        <taxon>Actinomycetes</taxon>
        <taxon>Micrococcales</taxon>
        <taxon>Micrococcaceae</taxon>
        <taxon>Glutamicibacter</taxon>
    </lineage>
</organism>